<proteinExistence type="predicted"/>
<reference evidence="1 2" key="1">
    <citation type="journal article" date="2015" name="Genome Announc.">
        <title>Complete Genome Sequence of Methanosphaerula palustris E1-9CT, a Hydrogenotrophic Methanogen Isolated from a Minerotrophic Fen Peatland.</title>
        <authorList>
            <person name="Cadillo-Quiroz H."/>
            <person name="Browne P."/>
            <person name="Kyrpides N."/>
            <person name="Woyke T."/>
            <person name="Goodwin L."/>
            <person name="Detter C."/>
            <person name="Yavitt J.B."/>
            <person name="Zinder S.H."/>
        </authorList>
    </citation>
    <scope>NUCLEOTIDE SEQUENCE [LARGE SCALE GENOMIC DNA]</scope>
    <source>
        <strain evidence="2">ATCC BAA-1556 / DSM 19958 / E1-9c</strain>
    </source>
</reference>
<dbReference type="KEGG" id="mpl:Mpal_2457"/>
<accession>B8GEN3</accession>
<dbReference type="HOGENOM" id="CLU_3401576_0_0_2"/>
<protein>
    <submittedName>
        <fullName evidence="1">Uncharacterized protein</fullName>
    </submittedName>
</protein>
<evidence type="ECO:0000313" key="2">
    <source>
        <dbReference type="Proteomes" id="UP000002457"/>
    </source>
</evidence>
<sequence>MSLPCMVCCCPPITNVMEKRYVTTALFPPE</sequence>
<dbReference type="EMBL" id="CP001338">
    <property type="protein sequence ID" value="ACL17734.1"/>
    <property type="molecule type" value="Genomic_DNA"/>
</dbReference>
<name>B8GEN3_METPE</name>
<dbReference type="AlphaFoldDB" id="B8GEN3"/>
<keyword evidence="2" id="KW-1185">Reference proteome</keyword>
<gene>
    <name evidence="1" type="ordered locus">Mpal_2457</name>
</gene>
<organism evidence="1 2">
    <name type="scientific">Methanosphaerula palustris (strain ATCC BAA-1556 / DSM 19958 / E1-9c)</name>
    <dbReference type="NCBI Taxonomy" id="521011"/>
    <lineage>
        <taxon>Archaea</taxon>
        <taxon>Methanobacteriati</taxon>
        <taxon>Methanobacteriota</taxon>
        <taxon>Stenosarchaea group</taxon>
        <taxon>Methanomicrobia</taxon>
        <taxon>Methanomicrobiales</taxon>
        <taxon>Methanoregulaceae</taxon>
        <taxon>Methanosphaerula</taxon>
    </lineage>
</organism>
<dbReference type="Proteomes" id="UP000002457">
    <property type="component" value="Chromosome"/>
</dbReference>
<evidence type="ECO:0000313" key="1">
    <source>
        <dbReference type="EMBL" id="ACL17734.1"/>
    </source>
</evidence>